<keyword evidence="5 9" id="KW-0547">Nucleotide-binding</keyword>
<dbReference type="FunFam" id="3.30.200.20:FF:000042">
    <property type="entry name" value="Aurora kinase A"/>
    <property type="match status" value="1"/>
</dbReference>
<dbReference type="EnsemblPlants" id="Kaladp0076s0015.2.v1.1">
    <property type="protein sequence ID" value="Kaladp0076s0015.2.v1.1"/>
    <property type="gene ID" value="Kaladp0076s0015.v1.1"/>
</dbReference>
<feature type="region of interest" description="Disordered" evidence="11">
    <location>
        <begin position="1"/>
        <end position="30"/>
    </location>
</feature>
<evidence type="ECO:0000256" key="5">
    <source>
        <dbReference type="ARBA" id="ARBA00022741"/>
    </source>
</evidence>
<keyword evidence="7 9" id="KW-0067">ATP-binding</keyword>
<keyword evidence="3 10" id="KW-0723">Serine/threonine-protein kinase</keyword>
<dbReference type="GO" id="GO:0005524">
    <property type="term" value="F:ATP binding"/>
    <property type="evidence" value="ECO:0007669"/>
    <property type="project" value="UniProtKB-UniRule"/>
</dbReference>
<name>A0A7N0UM56_KALFE</name>
<sequence length="461" mass="50949">MKKKRKGSEAVKEKQPYHDSRSSLSSRQSHISFEDYARLKRRCREEDVSTDPSTSCTSRRPGVVTAPALGSSSLVAPGRGLKRKIGCIDVATQIGRKNKLEDDYVLDSTIGQGKFGSVWLCRSKTSGAEFACKTLKKGEETVQREVEIMQHLSGHPGVVTLHAVYEDSYTFHLVMELCSGGRLIDHITKDGLQSEQRAASIMKELMLVIKYCHEMGVVHRDIKPENILLTTAGKMKLADFGLAMRVAKGQKLNGLAGSPAYVAPEVLLGNYSEKVDIWSAGILLHLLLAGNLPFQGDSLQAVFEAIKNVKLDFSSGQWAFISKPARNLIERMLTRDTSARITADEVLSHPWILFYTDRVLKSLSMKLKSRGEAKLTNSQIATSSLNRKAKLRRCIDNDSIGSCNDNNTDEEDDCSLVDALTDAISHVRISEPKRSRLCSPNSPIPQQCSSNMKSNSLCKAF</sequence>
<dbReference type="EnsemblPlants" id="Kaladp0076s0015.1.v1.1">
    <property type="protein sequence ID" value="Kaladp0076s0015.1.v1.1"/>
    <property type="gene ID" value="Kaladp0076s0015.v1.1"/>
</dbReference>
<feature type="binding site" evidence="9">
    <location>
        <position position="133"/>
    </location>
    <ligand>
        <name>ATP</name>
        <dbReference type="ChEBI" id="CHEBI:30616"/>
    </ligand>
</feature>
<dbReference type="Gene3D" id="1.10.510.10">
    <property type="entry name" value="Transferase(Phosphotransferase) domain 1"/>
    <property type="match status" value="1"/>
</dbReference>
<organism evidence="13 14">
    <name type="scientific">Kalanchoe fedtschenkoi</name>
    <name type="common">Lavender scallops</name>
    <name type="synonym">South American air plant</name>
    <dbReference type="NCBI Taxonomy" id="63787"/>
    <lineage>
        <taxon>Eukaryota</taxon>
        <taxon>Viridiplantae</taxon>
        <taxon>Streptophyta</taxon>
        <taxon>Embryophyta</taxon>
        <taxon>Tracheophyta</taxon>
        <taxon>Spermatophyta</taxon>
        <taxon>Magnoliopsida</taxon>
        <taxon>eudicotyledons</taxon>
        <taxon>Gunneridae</taxon>
        <taxon>Pentapetalae</taxon>
        <taxon>Saxifragales</taxon>
        <taxon>Crassulaceae</taxon>
        <taxon>Kalanchoe</taxon>
    </lineage>
</organism>
<evidence type="ECO:0000256" key="4">
    <source>
        <dbReference type="ARBA" id="ARBA00022679"/>
    </source>
</evidence>
<dbReference type="PROSITE" id="PS00107">
    <property type="entry name" value="PROTEIN_KINASE_ATP"/>
    <property type="match status" value="1"/>
</dbReference>
<dbReference type="SUPFAM" id="SSF56112">
    <property type="entry name" value="Protein kinase-like (PK-like)"/>
    <property type="match status" value="1"/>
</dbReference>
<dbReference type="EnsemblPlants" id="Kaladp0076s0015.3.v1.1">
    <property type="protein sequence ID" value="Kaladp0076s0015.3.v1.1"/>
    <property type="gene ID" value="Kaladp0076s0015.v1.1"/>
</dbReference>
<evidence type="ECO:0000256" key="10">
    <source>
        <dbReference type="RuleBase" id="RU000304"/>
    </source>
</evidence>
<keyword evidence="6" id="KW-0418">Kinase</keyword>
<dbReference type="CDD" id="cd05117">
    <property type="entry name" value="STKc_CAMK"/>
    <property type="match status" value="1"/>
</dbReference>
<comment type="function">
    <text evidence="8">CIPK serine-threonine protein kinases interact with CBL proteins. Binding of a CBL protein to the regulatory NAF domain of CIPK protein lead to the activation of the kinase in a calcium-dependent manner.</text>
</comment>
<evidence type="ECO:0000313" key="13">
    <source>
        <dbReference type="EnsemblPlants" id="Kaladp0076s0015.1.v1.1"/>
    </source>
</evidence>
<dbReference type="InterPro" id="IPR008271">
    <property type="entry name" value="Ser/Thr_kinase_AS"/>
</dbReference>
<dbReference type="Gramene" id="Kaladp0076s0015.2.v1.1">
    <property type="protein sequence ID" value="Kaladp0076s0015.2.v1.1"/>
    <property type="gene ID" value="Kaladp0076s0015.v1.1"/>
</dbReference>
<dbReference type="FunFam" id="1.10.510.10:FF:000571">
    <property type="entry name" value="Maternal embryonic leucine zipper kinase"/>
    <property type="match status" value="1"/>
</dbReference>
<dbReference type="PROSITE" id="PS50011">
    <property type="entry name" value="PROTEIN_KINASE_DOM"/>
    <property type="match status" value="1"/>
</dbReference>
<evidence type="ECO:0000256" key="1">
    <source>
        <dbReference type="ARBA" id="ARBA00005354"/>
    </source>
</evidence>
<comment type="similarity">
    <text evidence="1">Belongs to the protein kinase superfamily. CAMK Ser/Thr protein kinase family. CaMK subfamily.</text>
</comment>
<accession>A0A7N0UM56</accession>
<dbReference type="EnsemblPlants" id="Kaladp0076s0015.4.v1.1">
    <property type="protein sequence ID" value="Kaladp0076s0015.4.v1.1"/>
    <property type="gene ID" value="Kaladp0076s0015.v1.1"/>
</dbReference>
<dbReference type="PROSITE" id="PS00108">
    <property type="entry name" value="PROTEIN_KINASE_ST"/>
    <property type="match status" value="1"/>
</dbReference>
<comment type="similarity">
    <text evidence="2">Belongs to the protein kinase superfamily. CAMK Ser/Thr protein kinase family. SNF1 subfamily.</text>
</comment>
<dbReference type="AlphaFoldDB" id="A0A7N0UM56"/>
<dbReference type="GO" id="GO:0004674">
    <property type="term" value="F:protein serine/threonine kinase activity"/>
    <property type="evidence" value="ECO:0007669"/>
    <property type="project" value="UniProtKB-KW"/>
</dbReference>
<dbReference type="Gramene" id="Kaladp0076s0015.1.v1.1">
    <property type="protein sequence ID" value="Kaladp0076s0015.1.v1.1"/>
    <property type="gene ID" value="Kaladp0076s0015.v1.1"/>
</dbReference>
<feature type="domain" description="Protein kinase" evidence="12">
    <location>
        <begin position="104"/>
        <end position="352"/>
    </location>
</feature>
<dbReference type="PANTHER" id="PTHR24349">
    <property type="entry name" value="SERINE/THREONINE-PROTEIN KINASE"/>
    <property type="match status" value="1"/>
</dbReference>
<evidence type="ECO:0000256" key="2">
    <source>
        <dbReference type="ARBA" id="ARBA00006234"/>
    </source>
</evidence>
<dbReference type="InterPro" id="IPR000719">
    <property type="entry name" value="Prot_kinase_dom"/>
</dbReference>
<evidence type="ECO:0000256" key="7">
    <source>
        <dbReference type="ARBA" id="ARBA00022840"/>
    </source>
</evidence>
<dbReference type="Gramene" id="Kaladp0076s0015.4.v1.1">
    <property type="protein sequence ID" value="Kaladp0076s0015.4.v1.1"/>
    <property type="gene ID" value="Kaladp0076s0015.v1.1"/>
</dbReference>
<dbReference type="Proteomes" id="UP000594263">
    <property type="component" value="Unplaced"/>
</dbReference>
<dbReference type="InterPro" id="IPR011009">
    <property type="entry name" value="Kinase-like_dom_sf"/>
</dbReference>
<dbReference type="OMA" id="CIESATQ"/>
<evidence type="ECO:0000256" key="3">
    <source>
        <dbReference type="ARBA" id="ARBA00022527"/>
    </source>
</evidence>
<reference evidence="13" key="1">
    <citation type="submission" date="2021-01" db="UniProtKB">
        <authorList>
            <consortium name="EnsemblPlants"/>
        </authorList>
    </citation>
    <scope>IDENTIFICATION</scope>
</reference>
<dbReference type="Gramene" id="Kaladp0076s0015.3.v1.1">
    <property type="protein sequence ID" value="Kaladp0076s0015.3.v1.1"/>
    <property type="gene ID" value="Kaladp0076s0015.v1.1"/>
</dbReference>
<feature type="compositionally biased region" description="Basic and acidic residues" evidence="11">
    <location>
        <begin position="7"/>
        <end position="21"/>
    </location>
</feature>
<proteinExistence type="inferred from homology"/>
<evidence type="ECO:0000256" key="6">
    <source>
        <dbReference type="ARBA" id="ARBA00022777"/>
    </source>
</evidence>
<evidence type="ECO:0000259" key="12">
    <source>
        <dbReference type="PROSITE" id="PS50011"/>
    </source>
</evidence>
<evidence type="ECO:0000256" key="11">
    <source>
        <dbReference type="SAM" id="MobiDB-lite"/>
    </source>
</evidence>
<dbReference type="SMART" id="SM00220">
    <property type="entry name" value="S_TKc"/>
    <property type="match status" value="1"/>
</dbReference>
<keyword evidence="14" id="KW-1185">Reference proteome</keyword>
<dbReference type="InterPro" id="IPR050205">
    <property type="entry name" value="CDPK_Ser/Thr_kinases"/>
</dbReference>
<dbReference type="InterPro" id="IPR017441">
    <property type="entry name" value="Protein_kinase_ATP_BS"/>
</dbReference>
<protein>
    <recommendedName>
        <fullName evidence="12">Protein kinase domain-containing protein</fullName>
    </recommendedName>
</protein>
<keyword evidence="4" id="KW-0808">Transferase</keyword>
<evidence type="ECO:0000256" key="9">
    <source>
        <dbReference type="PROSITE-ProRule" id="PRU10141"/>
    </source>
</evidence>
<dbReference type="Pfam" id="PF00069">
    <property type="entry name" value="Pkinase"/>
    <property type="match status" value="1"/>
</dbReference>
<evidence type="ECO:0000313" key="14">
    <source>
        <dbReference type="Proteomes" id="UP000594263"/>
    </source>
</evidence>
<evidence type="ECO:0000256" key="8">
    <source>
        <dbReference type="ARBA" id="ARBA00058225"/>
    </source>
</evidence>